<dbReference type="Proteomes" id="UP001595685">
    <property type="component" value="Unassembled WGS sequence"/>
</dbReference>
<dbReference type="Gene3D" id="1.10.3300.10">
    <property type="entry name" value="Jann2411-like domain"/>
    <property type="match status" value="1"/>
</dbReference>
<protein>
    <submittedName>
        <fullName evidence="1">ABATE domain-containing protein</fullName>
    </submittedName>
</protein>
<proteinExistence type="predicted"/>
<keyword evidence="2" id="KW-1185">Reference proteome</keyword>
<dbReference type="InterPro" id="IPR023286">
    <property type="entry name" value="ABATE_dom_sf"/>
</dbReference>
<dbReference type="SUPFAM" id="SSF160904">
    <property type="entry name" value="Jann2411-like"/>
    <property type="match status" value="1"/>
</dbReference>
<evidence type="ECO:0000313" key="2">
    <source>
        <dbReference type="Proteomes" id="UP001595685"/>
    </source>
</evidence>
<dbReference type="Pfam" id="PF07336">
    <property type="entry name" value="ABATE"/>
    <property type="match status" value="1"/>
</dbReference>
<evidence type="ECO:0000313" key="1">
    <source>
        <dbReference type="EMBL" id="MFC3687337.1"/>
    </source>
</evidence>
<comment type="caution">
    <text evidence="1">The sequence shown here is derived from an EMBL/GenBank/DDBJ whole genome shotgun (WGS) entry which is preliminary data.</text>
</comment>
<dbReference type="EMBL" id="JBHRWW010000001">
    <property type="protein sequence ID" value="MFC3687337.1"/>
    <property type="molecule type" value="Genomic_DNA"/>
</dbReference>
<sequence>MLPPGRRGAGALPGTPLEARRWRAGRGGAVLQPGLQEMCAAQRRALREQVRALLASHVDGRPAPTSALQAVNDAMTRVPTIPLLRWDQAHGLHRGDLWPSPGRHHRV</sequence>
<dbReference type="RefSeq" id="WP_376985350.1">
    <property type="nucleotide sequence ID" value="NZ_JBHRWW010000001.1"/>
</dbReference>
<reference evidence="2" key="1">
    <citation type="journal article" date="2019" name="Int. J. Syst. Evol. Microbiol.">
        <title>The Global Catalogue of Microorganisms (GCM) 10K type strain sequencing project: providing services to taxonomists for standard genome sequencing and annotation.</title>
        <authorList>
            <consortium name="The Broad Institute Genomics Platform"/>
            <consortium name="The Broad Institute Genome Sequencing Center for Infectious Disease"/>
            <person name="Wu L."/>
            <person name="Ma J."/>
        </authorList>
    </citation>
    <scope>NUCLEOTIDE SEQUENCE [LARGE SCALE GENOMIC DNA]</scope>
    <source>
        <strain evidence="2">NCAIM B.02333</strain>
    </source>
</reference>
<dbReference type="InterPro" id="IPR010852">
    <property type="entry name" value="ABATE"/>
</dbReference>
<name>A0ABV7WEA9_9MICO</name>
<organism evidence="1 2">
    <name type="scientific">Aquipuribacter hungaricus</name>
    <dbReference type="NCBI Taxonomy" id="545624"/>
    <lineage>
        <taxon>Bacteria</taxon>
        <taxon>Bacillati</taxon>
        <taxon>Actinomycetota</taxon>
        <taxon>Actinomycetes</taxon>
        <taxon>Micrococcales</taxon>
        <taxon>Intrasporangiaceae</taxon>
        <taxon>Aquipuribacter</taxon>
    </lineage>
</organism>
<gene>
    <name evidence="1" type="ORF">ACFOLH_03170</name>
</gene>
<accession>A0ABV7WEA9</accession>